<keyword evidence="2" id="KW-0520">NAD</keyword>
<evidence type="ECO:0000313" key="4">
    <source>
        <dbReference type="EMBL" id="GAA3749221.1"/>
    </source>
</evidence>
<dbReference type="PANTHER" id="PTHR43476:SF4">
    <property type="entry name" value="BLR0106 PROTEIN"/>
    <property type="match status" value="1"/>
</dbReference>
<comment type="caution">
    <text evidence="4">The sequence shown here is derived from an EMBL/GenBank/DDBJ whole genome shotgun (WGS) entry which is preliminary data.</text>
</comment>
<evidence type="ECO:0000259" key="3">
    <source>
        <dbReference type="Pfam" id="PF01494"/>
    </source>
</evidence>
<keyword evidence="1" id="KW-0560">Oxidoreductase</keyword>
<accession>A0ABP7FXL5</accession>
<dbReference type="PANTHER" id="PTHR43476">
    <property type="entry name" value="3-(3-HYDROXY-PHENYL)PROPIONATE/3-HYDROXYCINNAMIC ACID HYDROXYLASE"/>
    <property type="match status" value="1"/>
</dbReference>
<proteinExistence type="predicted"/>
<evidence type="ECO:0000313" key="5">
    <source>
        <dbReference type="Proteomes" id="UP001500908"/>
    </source>
</evidence>
<dbReference type="Gene3D" id="3.30.9.20">
    <property type="match status" value="1"/>
</dbReference>
<dbReference type="InterPro" id="IPR050631">
    <property type="entry name" value="PheA/TfdB_FAD_monoxygenase"/>
</dbReference>
<protein>
    <recommendedName>
        <fullName evidence="3">FAD-binding domain-containing protein</fullName>
    </recommendedName>
</protein>
<dbReference type="InterPro" id="IPR002938">
    <property type="entry name" value="FAD-bd"/>
</dbReference>
<name>A0ABP7FXL5_9ACTN</name>
<dbReference type="PRINTS" id="PR00420">
    <property type="entry name" value="RNGMNOXGNASE"/>
</dbReference>
<dbReference type="SUPFAM" id="SSF51905">
    <property type="entry name" value="FAD/NAD(P)-binding domain"/>
    <property type="match status" value="1"/>
</dbReference>
<evidence type="ECO:0000256" key="2">
    <source>
        <dbReference type="ARBA" id="ARBA00023027"/>
    </source>
</evidence>
<dbReference type="RefSeq" id="WP_344972292.1">
    <property type="nucleotide sequence ID" value="NZ_BAABDD010000013.1"/>
</dbReference>
<gene>
    <name evidence="4" type="ORF">GCM10022402_30550</name>
</gene>
<dbReference type="Proteomes" id="UP001500908">
    <property type="component" value="Unassembled WGS sequence"/>
</dbReference>
<organism evidence="4 5">
    <name type="scientific">Salinactinospora qingdaonensis</name>
    <dbReference type="NCBI Taxonomy" id="702744"/>
    <lineage>
        <taxon>Bacteria</taxon>
        <taxon>Bacillati</taxon>
        <taxon>Actinomycetota</taxon>
        <taxon>Actinomycetes</taxon>
        <taxon>Streptosporangiales</taxon>
        <taxon>Nocardiopsidaceae</taxon>
        <taxon>Salinactinospora</taxon>
    </lineage>
</organism>
<evidence type="ECO:0000256" key="1">
    <source>
        <dbReference type="ARBA" id="ARBA00023002"/>
    </source>
</evidence>
<dbReference type="EMBL" id="BAABDD010000013">
    <property type="protein sequence ID" value="GAA3749221.1"/>
    <property type="molecule type" value="Genomic_DNA"/>
</dbReference>
<reference evidence="5" key="1">
    <citation type="journal article" date="2019" name="Int. J. Syst. Evol. Microbiol.">
        <title>The Global Catalogue of Microorganisms (GCM) 10K type strain sequencing project: providing services to taxonomists for standard genome sequencing and annotation.</title>
        <authorList>
            <consortium name="The Broad Institute Genomics Platform"/>
            <consortium name="The Broad Institute Genome Sequencing Center for Infectious Disease"/>
            <person name="Wu L."/>
            <person name="Ma J."/>
        </authorList>
    </citation>
    <scope>NUCLEOTIDE SEQUENCE [LARGE SCALE GENOMIC DNA]</scope>
    <source>
        <strain evidence="5">JCM 17137</strain>
    </source>
</reference>
<keyword evidence="5" id="KW-1185">Reference proteome</keyword>
<sequence>MRALKIAIIGGGPAGLFLARLIRLHDPTTEVVLYERNPADSTFGFGVVFSDRTMDAFREADPQSHARIVGASIQWSDMELRHNGTRLRYPGYGFTAVARKTLLQILQEQAIQVGADLRFNTEAPADVGPADIVAIADGANSRNRDRLGPDEQERDDTAAARFIWFGTPAHFDAVTFPFVDTEFGPFAAHAYPHEQGMSTFIVETDVTTWHAAGMAESTARALRPGDSDTYSQSLLAEIFREPLGYAPLLANNSKWSAFRVVRRGVWSRHNMVLLGDAAHTAHFSVGSGTKMAMEDAITLARALRQHQSPSQAFASYERQRRPETARTQRIAEPSMRWWETFRYRMHMPAAQFGMHFLTRAGAINYAGLRRRHPEQVEAAESQFIEDAASDRQTTGGDAQASSASTACNAMAQPGDIGEIALVNRIATYVASRGAAQRRAALAYAEAGSALLALDWTGSAAPSGIPETDAGSEAELWCETVRRLTDLGAAVMAVVALDDDKVRDLAARTGIRLLECALPLADEIDKSAVRAWVAESARDFTVVVGMHAYAAAPWSAANGQDNTFVQELSRLGASAFHLRARVPLTDIDGWHQLLDRADRLRSQIRLPVVLDGPDGWALARPAGPGEDDWPTRMHIAILTGRVDAVAAWPLPRRDRPHLDHDPSRRREEFRIASLLH</sequence>
<feature type="domain" description="FAD-binding" evidence="3">
    <location>
        <begin position="95"/>
        <end position="326"/>
    </location>
</feature>
<dbReference type="InterPro" id="IPR036188">
    <property type="entry name" value="FAD/NAD-bd_sf"/>
</dbReference>
<dbReference type="Pfam" id="PF01494">
    <property type="entry name" value="FAD_binding_3"/>
    <property type="match status" value="1"/>
</dbReference>
<dbReference type="Gene3D" id="3.50.50.60">
    <property type="entry name" value="FAD/NAD(P)-binding domain"/>
    <property type="match status" value="1"/>
</dbReference>